<evidence type="ECO:0000313" key="11">
    <source>
        <dbReference type="Proteomes" id="UP001172681"/>
    </source>
</evidence>
<dbReference type="InterPro" id="IPR006091">
    <property type="entry name" value="Acyl-CoA_Oxase/DH_mid-dom"/>
</dbReference>
<accession>A0AA39CTL3</accession>
<dbReference type="Gene3D" id="1.20.140.10">
    <property type="entry name" value="Butyryl-CoA Dehydrogenase, subunit A, domain 3"/>
    <property type="match status" value="1"/>
</dbReference>
<dbReference type="Pfam" id="PF00441">
    <property type="entry name" value="Acyl-CoA_dh_1"/>
    <property type="match status" value="1"/>
</dbReference>
<dbReference type="AlphaFoldDB" id="A0AA39CTL3"/>
<feature type="domain" description="Acyl-CoA dehydrogenase/oxidase C-terminal" evidence="7">
    <location>
        <begin position="265"/>
        <end position="418"/>
    </location>
</feature>
<keyword evidence="11" id="KW-1185">Reference proteome</keyword>
<dbReference type="GO" id="GO:0005737">
    <property type="term" value="C:cytoplasm"/>
    <property type="evidence" value="ECO:0007669"/>
    <property type="project" value="TreeGrafter"/>
</dbReference>
<comment type="cofactor">
    <cofactor evidence="1 6">
        <name>FAD</name>
        <dbReference type="ChEBI" id="CHEBI:57692"/>
    </cofactor>
</comment>
<sequence>MSFPAPAPFGESILTQLDLPEGLNPYYTDKHRRLRLFVRKYVDEELAPHVQEWETEGSVPEWARLRNCELGFQVTHPIKDPADAGGVALPAGIAYDEWDTWCQQIIYDELYRVGWCGPLWALGSGNSIGCPPIAEHGTKEQRLRWLPKVARGELNFCLGVTEPDGGSDVANIRTTAVRNGDHYIVNGAKKWITNAIWCDFCTVIVRTGGPGRSGISMLVVDLKSKGVTRRKMENSGVFASGSTSIVFEDVEVPVGNLVGPENGAFNMILKNFNPERLQIATSSIRLARVCASDAYRYACQRETFGKRLIDHPAIKTKITNFGLWIEPAQAFREQLCHLIEVSRRTGQEINVGGLTALLKIISTRCLEQVCRESLQILGGAGYSKTGPGARIEQISRMVRVWLVGGGSEEIMFDLAGRQEIRDFESRGGTSLKFRL</sequence>
<dbReference type="GO" id="GO:0033539">
    <property type="term" value="P:fatty acid beta-oxidation using acyl-CoA dehydrogenase"/>
    <property type="evidence" value="ECO:0007669"/>
    <property type="project" value="TreeGrafter"/>
</dbReference>
<feature type="domain" description="Acyl-CoA dehydrogenase/oxidase N-terminal" evidence="9">
    <location>
        <begin position="28"/>
        <end position="153"/>
    </location>
</feature>
<protein>
    <recommendedName>
        <fullName evidence="12">Acyl-CoA dehydrogenase</fullName>
    </recommendedName>
</protein>
<dbReference type="InterPro" id="IPR009075">
    <property type="entry name" value="AcylCo_DH/oxidase_C"/>
</dbReference>
<evidence type="ECO:0000259" key="9">
    <source>
        <dbReference type="Pfam" id="PF02771"/>
    </source>
</evidence>
<dbReference type="InterPro" id="IPR036250">
    <property type="entry name" value="AcylCo_DH-like_C"/>
</dbReference>
<comment type="caution">
    <text evidence="10">The sequence shown here is derived from an EMBL/GenBank/DDBJ whole genome shotgun (WGS) entry which is preliminary data.</text>
</comment>
<dbReference type="Pfam" id="PF02770">
    <property type="entry name" value="Acyl-CoA_dh_M"/>
    <property type="match status" value="1"/>
</dbReference>
<proteinExistence type="inferred from homology"/>
<dbReference type="PANTHER" id="PTHR48083:SF17">
    <property type="entry name" value="ACYL-COA DEHYDROGENASE (AFU_ORTHOLOGUE AFUA_2G16630)-RELATED"/>
    <property type="match status" value="1"/>
</dbReference>
<keyword evidence="3 6" id="KW-0285">Flavoprotein</keyword>
<evidence type="ECO:0008006" key="12">
    <source>
        <dbReference type="Google" id="ProtNLM"/>
    </source>
</evidence>
<dbReference type="GO" id="GO:0050660">
    <property type="term" value="F:flavin adenine dinucleotide binding"/>
    <property type="evidence" value="ECO:0007669"/>
    <property type="project" value="InterPro"/>
</dbReference>
<feature type="domain" description="Acyl-CoA oxidase/dehydrogenase middle" evidence="8">
    <location>
        <begin position="157"/>
        <end position="250"/>
    </location>
</feature>
<evidence type="ECO:0000256" key="4">
    <source>
        <dbReference type="ARBA" id="ARBA00022827"/>
    </source>
</evidence>
<evidence type="ECO:0000259" key="7">
    <source>
        <dbReference type="Pfam" id="PF00441"/>
    </source>
</evidence>
<evidence type="ECO:0000256" key="3">
    <source>
        <dbReference type="ARBA" id="ARBA00022630"/>
    </source>
</evidence>
<evidence type="ECO:0000259" key="8">
    <source>
        <dbReference type="Pfam" id="PF02770"/>
    </source>
</evidence>
<organism evidence="10 11">
    <name type="scientific">Knufia peltigerae</name>
    <dbReference type="NCBI Taxonomy" id="1002370"/>
    <lineage>
        <taxon>Eukaryota</taxon>
        <taxon>Fungi</taxon>
        <taxon>Dikarya</taxon>
        <taxon>Ascomycota</taxon>
        <taxon>Pezizomycotina</taxon>
        <taxon>Eurotiomycetes</taxon>
        <taxon>Chaetothyriomycetidae</taxon>
        <taxon>Chaetothyriales</taxon>
        <taxon>Trichomeriaceae</taxon>
        <taxon>Knufia</taxon>
    </lineage>
</organism>
<gene>
    <name evidence="10" type="ORF">H2204_011000</name>
</gene>
<dbReference type="Gene3D" id="2.40.110.10">
    <property type="entry name" value="Butyryl-CoA Dehydrogenase, subunit A, domain 2"/>
    <property type="match status" value="1"/>
</dbReference>
<dbReference type="SUPFAM" id="SSF47203">
    <property type="entry name" value="Acyl-CoA dehydrogenase C-terminal domain-like"/>
    <property type="match status" value="1"/>
</dbReference>
<dbReference type="InterPro" id="IPR009100">
    <property type="entry name" value="AcylCoA_DH/oxidase_NM_dom_sf"/>
</dbReference>
<evidence type="ECO:0000256" key="2">
    <source>
        <dbReference type="ARBA" id="ARBA00009347"/>
    </source>
</evidence>
<keyword evidence="5 6" id="KW-0560">Oxidoreductase</keyword>
<comment type="similarity">
    <text evidence="2 6">Belongs to the acyl-CoA dehydrogenase family.</text>
</comment>
<evidence type="ECO:0000256" key="6">
    <source>
        <dbReference type="RuleBase" id="RU362125"/>
    </source>
</evidence>
<keyword evidence="4 6" id="KW-0274">FAD</keyword>
<evidence type="ECO:0000256" key="1">
    <source>
        <dbReference type="ARBA" id="ARBA00001974"/>
    </source>
</evidence>
<dbReference type="FunFam" id="2.40.110.10:FF:000002">
    <property type="entry name" value="Acyl-CoA dehydrogenase fadE12"/>
    <property type="match status" value="1"/>
</dbReference>
<reference evidence="10" key="1">
    <citation type="submission" date="2022-10" db="EMBL/GenBank/DDBJ databases">
        <title>Culturing micro-colonial fungi from biological soil crusts in the Mojave desert and describing Neophaeococcomyces mojavensis, and introducing the new genera and species Taxawa tesnikishii.</title>
        <authorList>
            <person name="Kurbessoian T."/>
            <person name="Stajich J.E."/>
        </authorList>
    </citation>
    <scope>NUCLEOTIDE SEQUENCE</scope>
    <source>
        <strain evidence="10">TK_35</strain>
    </source>
</reference>
<dbReference type="SUPFAM" id="SSF56645">
    <property type="entry name" value="Acyl-CoA dehydrogenase NM domain-like"/>
    <property type="match status" value="1"/>
</dbReference>
<dbReference type="PANTHER" id="PTHR48083">
    <property type="entry name" value="MEDIUM-CHAIN SPECIFIC ACYL-COA DEHYDROGENASE, MITOCHONDRIAL-RELATED"/>
    <property type="match status" value="1"/>
</dbReference>
<dbReference type="EMBL" id="JAPDRN010000097">
    <property type="protein sequence ID" value="KAJ9623814.1"/>
    <property type="molecule type" value="Genomic_DNA"/>
</dbReference>
<evidence type="ECO:0000256" key="5">
    <source>
        <dbReference type="ARBA" id="ARBA00023002"/>
    </source>
</evidence>
<dbReference type="GO" id="GO:0003995">
    <property type="term" value="F:acyl-CoA dehydrogenase activity"/>
    <property type="evidence" value="ECO:0007669"/>
    <property type="project" value="TreeGrafter"/>
</dbReference>
<dbReference type="InterPro" id="IPR013786">
    <property type="entry name" value="AcylCoA_DH/ox_N"/>
</dbReference>
<dbReference type="InterPro" id="IPR037069">
    <property type="entry name" value="AcylCoA_DH/ox_N_sf"/>
</dbReference>
<dbReference type="Proteomes" id="UP001172681">
    <property type="component" value="Unassembled WGS sequence"/>
</dbReference>
<dbReference type="Pfam" id="PF02771">
    <property type="entry name" value="Acyl-CoA_dh_N"/>
    <property type="match status" value="1"/>
</dbReference>
<dbReference type="Gene3D" id="1.10.540.10">
    <property type="entry name" value="Acyl-CoA dehydrogenase/oxidase, N-terminal domain"/>
    <property type="match status" value="1"/>
</dbReference>
<evidence type="ECO:0000313" key="10">
    <source>
        <dbReference type="EMBL" id="KAJ9623814.1"/>
    </source>
</evidence>
<dbReference type="InterPro" id="IPR046373">
    <property type="entry name" value="Acyl-CoA_Oxase/DH_mid-dom_sf"/>
</dbReference>
<dbReference type="InterPro" id="IPR050741">
    <property type="entry name" value="Acyl-CoA_dehydrogenase"/>
</dbReference>
<name>A0AA39CTL3_9EURO</name>